<evidence type="ECO:0000256" key="3">
    <source>
        <dbReference type="ARBA" id="ARBA00022692"/>
    </source>
</evidence>
<dbReference type="GO" id="GO:0016020">
    <property type="term" value="C:membrane"/>
    <property type="evidence" value="ECO:0007669"/>
    <property type="project" value="UniProtKB-SubCell"/>
</dbReference>
<dbReference type="PANTHER" id="PTHR42038:SF2">
    <property type="entry name" value="TERPENE CYCLASE AUSL"/>
    <property type="match status" value="1"/>
</dbReference>
<evidence type="ECO:0000256" key="1">
    <source>
        <dbReference type="ARBA" id="ARBA00004141"/>
    </source>
</evidence>
<dbReference type="InterPro" id="IPR039020">
    <property type="entry name" value="PaxB-like"/>
</dbReference>
<feature type="transmembrane region" description="Helical" evidence="6">
    <location>
        <begin position="113"/>
        <end position="133"/>
    </location>
</feature>
<comment type="similarity">
    <text evidence="2">Belongs to the paxB family.</text>
</comment>
<accession>A0A9P4JG28</accession>
<dbReference type="EMBL" id="ML994213">
    <property type="protein sequence ID" value="KAF2197639.1"/>
    <property type="molecule type" value="Genomic_DNA"/>
</dbReference>
<feature type="transmembrane region" description="Helical" evidence="6">
    <location>
        <begin position="75"/>
        <end position="93"/>
    </location>
</feature>
<comment type="caution">
    <text evidence="7">The sequence shown here is derived from an EMBL/GenBank/DDBJ whole genome shotgun (WGS) entry which is preliminary data.</text>
</comment>
<dbReference type="GO" id="GO:0016829">
    <property type="term" value="F:lyase activity"/>
    <property type="evidence" value="ECO:0007669"/>
    <property type="project" value="InterPro"/>
</dbReference>
<feature type="transmembrane region" description="Helical" evidence="6">
    <location>
        <begin position="49"/>
        <end position="69"/>
    </location>
</feature>
<comment type="subcellular location">
    <subcellularLocation>
        <location evidence="1">Membrane</location>
        <topology evidence="1">Multi-pass membrane protein</topology>
    </subcellularLocation>
</comment>
<keyword evidence="3 6" id="KW-0812">Transmembrane</keyword>
<evidence type="ECO:0000256" key="4">
    <source>
        <dbReference type="ARBA" id="ARBA00022989"/>
    </source>
</evidence>
<evidence type="ECO:0000313" key="8">
    <source>
        <dbReference type="Proteomes" id="UP000799536"/>
    </source>
</evidence>
<evidence type="ECO:0000256" key="5">
    <source>
        <dbReference type="ARBA" id="ARBA00023136"/>
    </source>
</evidence>
<evidence type="ECO:0000256" key="2">
    <source>
        <dbReference type="ARBA" id="ARBA00006757"/>
    </source>
</evidence>
<keyword evidence="4 6" id="KW-1133">Transmembrane helix</keyword>
<feature type="transmembrane region" description="Helical" evidence="6">
    <location>
        <begin position="156"/>
        <end position="178"/>
    </location>
</feature>
<feature type="transmembrane region" description="Helical" evidence="6">
    <location>
        <begin position="13"/>
        <end position="37"/>
    </location>
</feature>
<keyword evidence="5 6" id="KW-0472">Membrane</keyword>
<reference evidence="7" key="1">
    <citation type="journal article" date="2020" name="Stud. Mycol.">
        <title>101 Dothideomycetes genomes: a test case for predicting lifestyles and emergence of pathogens.</title>
        <authorList>
            <person name="Haridas S."/>
            <person name="Albert R."/>
            <person name="Binder M."/>
            <person name="Bloem J."/>
            <person name="Labutti K."/>
            <person name="Salamov A."/>
            <person name="Andreopoulos B."/>
            <person name="Baker S."/>
            <person name="Barry K."/>
            <person name="Bills G."/>
            <person name="Bluhm B."/>
            <person name="Cannon C."/>
            <person name="Castanera R."/>
            <person name="Culley D."/>
            <person name="Daum C."/>
            <person name="Ezra D."/>
            <person name="Gonzalez J."/>
            <person name="Henrissat B."/>
            <person name="Kuo A."/>
            <person name="Liang C."/>
            <person name="Lipzen A."/>
            <person name="Lutzoni F."/>
            <person name="Magnuson J."/>
            <person name="Mondo S."/>
            <person name="Nolan M."/>
            <person name="Ohm R."/>
            <person name="Pangilinan J."/>
            <person name="Park H.-J."/>
            <person name="Ramirez L."/>
            <person name="Alfaro M."/>
            <person name="Sun H."/>
            <person name="Tritt A."/>
            <person name="Yoshinaga Y."/>
            <person name="Zwiers L.-H."/>
            <person name="Turgeon B."/>
            <person name="Goodwin S."/>
            <person name="Spatafora J."/>
            <person name="Crous P."/>
            <person name="Grigoriev I."/>
        </authorList>
    </citation>
    <scope>NUCLEOTIDE SEQUENCE</scope>
    <source>
        <strain evidence="7">ATCC 74209</strain>
    </source>
</reference>
<evidence type="ECO:0000256" key="6">
    <source>
        <dbReference type="SAM" id="Phobius"/>
    </source>
</evidence>
<dbReference type="Pfam" id="PF25129">
    <property type="entry name" value="Pyr4-TMTC"/>
    <property type="match status" value="1"/>
</dbReference>
<proteinExistence type="inferred from homology"/>
<feature type="transmembrane region" description="Helical" evidence="6">
    <location>
        <begin position="190"/>
        <end position="212"/>
    </location>
</feature>
<evidence type="ECO:0000313" key="7">
    <source>
        <dbReference type="EMBL" id="KAF2197639.1"/>
    </source>
</evidence>
<sequence>MGSSDVPPPHVPWHYHAVCTTLLGVCAILWTLTYILIYRRSMTDRTYGMPLFALAFNFAWELVMSVYVADTWLEGGVFFIWLIIDIGLVYNVVKYGHNEWRKAPLVMPEIGKIFFGMTAWSVVCLWTFSKWWIDNNINPKKGRFYCGVEGPDTTELAWWTALFAQVNLSVMSLFQLVVRGHSGGTSFGIWVCRFLGTFLVQVVYHGYCYLVWPEANAFWVNPFAICLWVTVLVADLAYPFILSKVQEGELILKDGRKVRKEGAIGTNRQVA</sequence>
<dbReference type="PANTHER" id="PTHR42038">
    <property type="match status" value="1"/>
</dbReference>
<dbReference type="OrthoDB" id="5294024at2759"/>
<keyword evidence="8" id="KW-1185">Reference proteome</keyword>
<dbReference type="Proteomes" id="UP000799536">
    <property type="component" value="Unassembled WGS sequence"/>
</dbReference>
<name>A0A9P4JG28_9PLEO</name>
<feature type="transmembrane region" description="Helical" evidence="6">
    <location>
        <begin position="218"/>
        <end position="238"/>
    </location>
</feature>
<organism evidence="7 8">
    <name type="scientific">Delitschia confertaspora ATCC 74209</name>
    <dbReference type="NCBI Taxonomy" id="1513339"/>
    <lineage>
        <taxon>Eukaryota</taxon>
        <taxon>Fungi</taxon>
        <taxon>Dikarya</taxon>
        <taxon>Ascomycota</taxon>
        <taxon>Pezizomycotina</taxon>
        <taxon>Dothideomycetes</taxon>
        <taxon>Pleosporomycetidae</taxon>
        <taxon>Pleosporales</taxon>
        <taxon>Delitschiaceae</taxon>
        <taxon>Delitschia</taxon>
    </lineage>
</organism>
<protein>
    <submittedName>
        <fullName evidence="7">Uncharacterized protein</fullName>
    </submittedName>
</protein>
<dbReference type="AlphaFoldDB" id="A0A9P4JG28"/>
<gene>
    <name evidence="7" type="ORF">GQ43DRAFT_434973</name>
</gene>